<dbReference type="AlphaFoldDB" id="A0A4D7AUA4"/>
<dbReference type="Gene3D" id="3.90.1300.10">
    <property type="entry name" value="Amidase signature (AS) domain"/>
    <property type="match status" value="1"/>
</dbReference>
<protein>
    <submittedName>
        <fullName evidence="3">Amidase</fullName>
    </submittedName>
</protein>
<proteinExistence type="predicted"/>
<dbReference type="InterPro" id="IPR036928">
    <property type="entry name" value="AS_sf"/>
</dbReference>
<dbReference type="Pfam" id="PF01425">
    <property type="entry name" value="Amidase"/>
    <property type="match status" value="1"/>
</dbReference>
<dbReference type="GO" id="GO:0003824">
    <property type="term" value="F:catalytic activity"/>
    <property type="evidence" value="ECO:0007669"/>
    <property type="project" value="InterPro"/>
</dbReference>
<evidence type="ECO:0000313" key="3">
    <source>
        <dbReference type="EMBL" id="QCI65204.1"/>
    </source>
</evidence>
<organism evidence="3 4">
    <name type="scientific">Phreatobacter stygius</name>
    <dbReference type="NCBI Taxonomy" id="1940610"/>
    <lineage>
        <taxon>Bacteria</taxon>
        <taxon>Pseudomonadati</taxon>
        <taxon>Pseudomonadota</taxon>
        <taxon>Alphaproteobacteria</taxon>
        <taxon>Hyphomicrobiales</taxon>
        <taxon>Phreatobacteraceae</taxon>
        <taxon>Phreatobacter</taxon>
    </lineage>
</organism>
<dbReference type="OrthoDB" id="9814821at2"/>
<dbReference type="KEGG" id="pstg:E8M01_13885"/>
<dbReference type="InterPro" id="IPR000120">
    <property type="entry name" value="Amidase"/>
</dbReference>
<dbReference type="Proteomes" id="UP000298781">
    <property type="component" value="Chromosome"/>
</dbReference>
<evidence type="ECO:0000313" key="4">
    <source>
        <dbReference type="Proteomes" id="UP000298781"/>
    </source>
</evidence>
<feature type="region of interest" description="Disordered" evidence="1">
    <location>
        <begin position="1"/>
        <end position="31"/>
    </location>
</feature>
<name>A0A4D7AUA4_9HYPH</name>
<evidence type="ECO:0000256" key="1">
    <source>
        <dbReference type="SAM" id="MobiDB-lite"/>
    </source>
</evidence>
<dbReference type="PANTHER" id="PTHR11895:SF76">
    <property type="entry name" value="INDOLEACETAMIDE HYDROLASE"/>
    <property type="match status" value="1"/>
</dbReference>
<sequence length="517" mass="55199">MRRCSSRSMPCTRGRRVADRSSPSLTSANNRRVPARSLLEPLWSRPMSINSDIAALAARHQADLIRAGEISAVEVLDAALARIEKLNPKLNAIVTLLEGQARAAALQADQAVRAGEPLGLLHGLPLVVKDVTDVAAVPTTYGSPLFRDNVAEQDAEVIARLRRAGAIFLGKTNTPEFATGANTVNDLFGATLNPWNPELSPAGSSGGSAVAVATGMAPLAQGTDFGCSIRIPASFCGIVGLRTTPGLIPNDPMNLYWDPGQVHGPMARSAEDAALMLDAMTGFDPYWPISIAPSWTSALDVVSRTEDARGLKIAYAPDIAGIGVDAEVDQICRQAARRLSRHGAEVDEIDFDVSEGREAYMTWRGEWMIGQRLQQLDLIDRFGPNLAGNLKAGLQIDALDRADGQHVRQAVWRKYRALLTRYDYLVTPAAPVPPYPVSQNFPDRIGGKQLENYVDWIAGAYLVTLVGFPAGSVPAGLTASRLPVGLQIIGRRLADANILGLAKLVAADSAIGSPPAN</sequence>
<dbReference type="InterPro" id="IPR023631">
    <property type="entry name" value="Amidase_dom"/>
</dbReference>
<evidence type="ECO:0000259" key="2">
    <source>
        <dbReference type="Pfam" id="PF01425"/>
    </source>
</evidence>
<keyword evidence="4" id="KW-1185">Reference proteome</keyword>
<dbReference type="EMBL" id="CP039690">
    <property type="protein sequence ID" value="QCI65204.1"/>
    <property type="molecule type" value="Genomic_DNA"/>
</dbReference>
<dbReference type="SUPFAM" id="SSF75304">
    <property type="entry name" value="Amidase signature (AS) enzymes"/>
    <property type="match status" value="1"/>
</dbReference>
<reference evidence="3 4" key="1">
    <citation type="submission" date="2019-04" db="EMBL/GenBank/DDBJ databases">
        <title>Phreatobacter aquaticus sp. nov.</title>
        <authorList>
            <person name="Choi A."/>
        </authorList>
    </citation>
    <scope>NUCLEOTIDE SEQUENCE [LARGE SCALE GENOMIC DNA]</scope>
    <source>
        <strain evidence="3 4">KCTC 52518</strain>
    </source>
</reference>
<feature type="domain" description="Amidase" evidence="2">
    <location>
        <begin position="74"/>
        <end position="499"/>
    </location>
</feature>
<gene>
    <name evidence="3" type="ORF">E8M01_13885</name>
</gene>
<dbReference type="PANTHER" id="PTHR11895">
    <property type="entry name" value="TRANSAMIDASE"/>
    <property type="match status" value="1"/>
</dbReference>
<feature type="compositionally biased region" description="Polar residues" evidence="1">
    <location>
        <begin position="21"/>
        <end position="30"/>
    </location>
</feature>
<accession>A0A4D7AUA4</accession>